<dbReference type="AlphaFoldDB" id="A0AAV5I082"/>
<proteinExistence type="predicted"/>
<evidence type="ECO:0000313" key="1">
    <source>
        <dbReference type="EMBL" id="GKU94537.1"/>
    </source>
</evidence>
<comment type="caution">
    <text evidence="1">The sequence shown here is derived from an EMBL/GenBank/DDBJ whole genome shotgun (WGS) entry which is preliminary data.</text>
</comment>
<evidence type="ECO:0000313" key="2">
    <source>
        <dbReference type="Proteomes" id="UP001054252"/>
    </source>
</evidence>
<reference evidence="1 2" key="1">
    <citation type="journal article" date="2021" name="Commun. Biol.">
        <title>The genome of Shorea leprosula (Dipterocarpaceae) highlights the ecological relevance of drought in aseasonal tropical rainforests.</title>
        <authorList>
            <person name="Ng K.K.S."/>
            <person name="Kobayashi M.J."/>
            <person name="Fawcett J.A."/>
            <person name="Hatakeyama M."/>
            <person name="Paape T."/>
            <person name="Ng C.H."/>
            <person name="Ang C.C."/>
            <person name="Tnah L.H."/>
            <person name="Lee C.T."/>
            <person name="Nishiyama T."/>
            <person name="Sese J."/>
            <person name="O'Brien M.J."/>
            <person name="Copetti D."/>
            <person name="Mohd Noor M.I."/>
            <person name="Ong R.C."/>
            <person name="Putra M."/>
            <person name="Sireger I.Z."/>
            <person name="Indrioko S."/>
            <person name="Kosugi Y."/>
            <person name="Izuno A."/>
            <person name="Isagi Y."/>
            <person name="Lee S.L."/>
            <person name="Shimizu K.K."/>
        </authorList>
    </citation>
    <scope>NUCLEOTIDE SEQUENCE [LARGE SCALE GENOMIC DNA]</scope>
    <source>
        <strain evidence="1">214</strain>
    </source>
</reference>
<accession>A0AAV5I082</accession>
<dbReference type="Proteomes" id="UP001054252">
    <property type="component" value="Unassembled WGS sequence"/>
</dbReference>
<organism evidence="1 2">
    <name type="scientific">Rubroshorea leprosula</name>
    <dbReference type="NCBI Taxonomy" id="152421"/>
    <lineage>
        <taxon>Eukaryota</taxon>
        <taxon>Viridiplantae</taxon>
        <taxon>Streptophyta</taxon>
        <taxon>Embryophyta</taxon>
        <taxon>Tracheophyta</taxon>
        <taxon>Spermatophyta</taxon>
        <taxon>Magnoliopsida</taxon>
        <taxon>eudicotyledons</taxon>
        <taxon>Gunneridae</taxon>
        <taxon>Pentapetalae</taxon>
        <taxon>rosids</taxon>
        <taxon>malvids</taxon>
        <taxon>Malvales</taxon>
        <taxon>Dipterocarpaceae</taxon>
        <taxon>Rubroshorea</taxon>
    </lineage>
</organism>
<protein>
    <submittedName>
        <fullName evidence="1">Uncharacterized protein</fullName>
    </submittedName>
</protein>
<dbReference type="EMBL" id="BPVZ01000008">
    <property type="protein sequence ID" value="GKU94537.1"/>
    <property type="molecule type" value="Genomic_DNA"/>
</dbReference>
<gene>
    <name evidence="1" type="ORF">SLEP1_g8016</name>
</gene>
<keyword evidence="2" id="KW-1185">Reference proteome</keyword>
<sequence length="40" mass="4444">MSSSSPILLAESIRSSDDLPNEVGFRSVWSSSFFDPRLLL</sequence>
<name>A0AAV5I082_9ROSI</name>